<proteinExistence type="predicted"/>
<protein>
    <submittedName>
        <fullName evidence="3">Uncharacterized protein</fullName>
    </submittedName>
</protein>
<sequence length="126" mass="14320">MQIQYGTQEGAKKYVECIGLIGTLFHFMERHKKFMLLEDCNTVSTHSAASNAITSVNQRQPEEAPGQLRQREPIPRKVILPSTSSGSLRSYSEYYEDVKGMTSREDQSQGMEPMEEDEPADFLMPQ</sequence>
<feature type="region of interest" description="Disordered" evidence="1">
    <location>
        <begin position="98"/>
        <end position="126"/>
    </location>
</feature>
<evidence type="ECO:0000313" key="2">
    <source>
        <dbReference type="Proteomes" id="UP000887540"/>
    </source>
</evidence>
<keyword evidence="2" id="KW-1185">Reference proteome</keyword>
<evidence type="ECO:0000313" key="3">
    <source>
        <dbReference type="WBParaSite" id="ACRNAN_scaffold8913.g31815.t1"/>
    </source>
</evidence>
<evidence type="ECO:0000256" key="1">
    <source>
        <dbReference type="SAM" id="MobiDB-lite"/>
    </source>
</evidence>
<dbReference type="Proteomes" id="UP000887540">
    <property type="component" value="Unplaced"/>
</dbReference>
<name>A0A914EKY6_9BILA</name>
<feature type="compositionally biased region" description="Basic and acidic residues" evidence="1">
    <location>
        <begin position="98"/>
        <end position="107"/>
    </location>
</feature>
<feature type="region of interest" description="Disordered" evidence="1">
    <location>
        <begin position="51"/>
        <end position="85"/>
    </location>
</feature>
<dbReference type="WBParaSite" id="ACRNAN_scaffold8913.g31815.t1">
    <property type="protein sequence ID" value="ACRNAN_scaffold8913.g31815.t1"/>
    <property type="gene ID" value="ACRNAN_scaffold8913.g31815"/>
</dbReference>
<dbReference type="AlphaFoldDB" id="A0A914EKY6"/>
<organism evidence="2 3">
    <name type="scientific">Acrobeloides nanus</name>
    <dbReference type="NCBI Taxonomy" id="290746"/>
    <lineage>
        <taxon>Eukaryota</taxon>
        <taxon>Metazoa</taxon>
        <taxon>Ecdysozoa</taxon>
        <taxon>Nematoda</taxon>
        <taxon>Chromadorea</taxon>
        <taxon>Rhabditida</taxon>
        <taxon>Tylenchina</taxon>
        <taxon>Cephalobomorpha</taxon>
        <taxon>Cephaloboidea</taxon>
        <taxon>Cephalobidae</taxon>
        <taxon>Acrobeloides</taxon>
    </lineage>
</organism>
<accession>A0A914EKY6</accession>
<reference evidence="3" key="1">
    <citation type="submission" date="2022-11" db="UniProtKB">
        <authorList>
            <consortium name="WormBaseParasite"/>
        </authorList>
    </citation>
    <scope>IDENTIFICATION</scope>
</reference>